<proteinExistence type="predicted"/>
<gene>
    <name evidence="1" type="ORF">BDP27DRAFT_1373240</name>
</gene>
<protein>
    <submittedName>
        <fullName evidence="1">Uncharacterized protein</fullName>
    </submittedName>
</protein>
<organism evidence="1 2">
    <name type="scientific">Rhodocollybia butyracea</name>
    <dbReference type="NCBI Taxonomy" id="206335"/>
    <lineage>
        <taxon>Eukaryota</taxon>
        <taxon>Fungi</taxon>
        <taxon>Dikarya</taxon>
        <taxon>Basidiomycota</taxon>
        <taxon>Agaricomycotina</taxon>
        <taxon>Agaricomycetes</taxon>
        <taxon>Agaricomycetidae</taxon>
        <taxon>Agaricales</taxon>
        <taxon>Marasmiineae</taxon>
        <taxon>Omphalotaceae</taxon>
        <taxon>Rhodocollybia</taxon>
    </lineage>
</organism>
<evidence type="ECO:0000313" key="2">
    <source>
        <dbReference type="Proteomes" id="UP000772434"/>
    </source>
</evidence>
<dbReference type="Proteomes" id="UP000772434">
    <property type="component" value="Unassembled WGS sequence"/>
</dbReference>
<sequence>MRITRRKRGILFSAIGAWSGFTTAGSASGRTDRSGAGIAAARVGLPARLRGTGRGGGGVGDAVACVDLLAWLRGTGGVAEVGRFNEGPDLGILVERLDDKFVNGRFKDLREAAARKFATKRAQES</sequence>
<name>A0A9P5TWS4_9AGAR</name>
<dbReference type="AlphaFoldDB" id="A0A9P5TWS4"/>
<comment type="caution">
    <text evidence="1">The sequence shown here is derived from an EMBL/GenBank/DDBJ whole genome shotgun (WGS) entry which is preliminary data.</text>
</comment>
<evidence type="ECO:0000313" key="1">
    <source>
        <dbReference type="EMBL" id="KAF9056745.1"/>
    </source>
</evidence>
<accession>A0A9P5TWS4</accession>
<keyword evidence="2" id="KW-1185">Reference proteome</keyword>
<dbReference type="EMBL" id="JADNRY010000435">
    <property type="protein sequence ID" value="KAF9056745.1"/>
    <property type="molecule type" value="Genomic_DNA"/>
</dbReference>
<reference evidence="1" key="1">
    <citation type="submission" date="2020-11" db="EMBL/GenBank/DDBJ databases">
        <authorList>
            <consortium name="DOE Joint Genome Institute"/>
            <person name="Ahrendt S."/>
            <person name="Riley R."/>
            <person name="Andreopoulos W."/>
            <person name="Labutti K."/>
            <person name="Pangilinan J."/>
            <person name="Ruiz-Duenas F.J."/>
            <person name="Barrasa J.M."/>
            <person name="Sanchez-Garcia M."/>
            <person name="Camarero S."/>
            <person name="Miyauchi S."/>
            <person name="Serrano A."/>
            <person name="Linde D."/>
            <person name="Babiker R."/>
            <person name="Drula E."/>
            <person name="Ayuso-Fernandez I."/>
            <person name="Pacheco R."/>
            <person name="Padilla G."/>
            <person name="Ferreira P."/>
            <person name="Barriuso J."/>
            <person name="Kellner H."/>
            <person name="Castanera R."/>
            <person name="Alfaro M."/>
            <person name="Ramirez L."/>
            <person name="Pisabarro A.G."/>
            <person name="Kuo A."/>
            <person name="Tritt A."/>
            <person name="Lipzen A."/>
            <person name="He G."/>
            <person name="Yan M."/>
            <person name="Ng V."/>
            <person name="Cullen D."/>
            <person name="Martin F."/>
            <person name="Rosso M.-N."/>
            <person name="Henrissat B."/>
            <person name="Hibbett D."/>
            <person name="Martinez A.T."/>
            <person name="Grigoriev I.V."/>
        </authorList>
    </citation>
    <scope>NUCLEOTIDE SEQUENCE</scope>
    <source>
        <strain evidence="1">AH 40177</strain>
    </source>
</reference>